<evidence type="ECO:0000313" key="2">
    <source>
        <dbReference type="Proteomes" id="UP000807025"/>
    </source>
</evidence>
<organism evidence="1 2">
    <name type="scientific">Pleurotus eryngii</name>
    <name type="common">Boletus of the steppes</name>
    <dbReference type="NCBI Taxonomy" id="5323"/>
    <lineage>
        <taxon>Eukaryota</taxon>
        <taxon>Fungi</taxon>
        <taxon>Dikarya</taxon>
        <taxon>Basidiomycota</taxon>
        <taxon>Agaricomycotina</taxon>
        <taxon>Agaricomycetes</taxon>
        <taxon>Agaricomycetidae</taxon>
        <taxon>Agaricales</taxon>
        <taxon>Pleurotineae</taxon>
        <taxon>Pleurotaceae</taxon>
        <taxon>Pleurotus</taxon>
    </lineage>
</organism>
<name>A0A9P5ZMV3_PLEER</name>
<dbReference type="InterPro" id="IPR032675">
    <property type="entry name" value="LRR_dom_sf"/>
</dbReference>
<accession>A0A9P5ZMV3</accession>
<proteinExistence type="predicted"/>
<dbReference type="Proteomes" id="UP000807025">
    <property type="component" value="Unassembled WGS sequence"/>
</dbReference>
<reference evidence="1" key="1">
    <citation type="submission" date="2020-11" db="EMBL/GenBank/DDBJ databases">
        <authorList>
            <consortium name="DOE Joint Genome Institute"/>
            <person name="Ahrendt S."/>
            <person name="Riley R."/>
            <person name="Andreopoulos W."/>
            <person name="Labutti K."/>
            <person name="Pangilinan J."/>
            <person name="Ruiz-Duenas F.J."/>
            <person name="Barrasa J.M."/>
            <person name="Sanchez-Garcia M."/>
            <person name="Camarero S."/>
            <person name="Miyauchi S."/>
            <person name="Serrano A."/>
            <person name="Linde D."/>
            <person name="Babiker R."/>
            <person name="Drula E."/>
            <person name="Ayuso-Fernandez I."/>
            <person name="Pacheco R."/>
            <person name="Padilla G."/>
            <person name="Ferreira P."/>
            <person name="Barriuso J."/>
            <person name="Kellner H."/>
            <person name="Castanera R."/>
            <person name="Alfaro M."/>
            <person name="Ramirez L."/>
            <person name="Pisabarro A.G."/>
            <person name="Kuo A."/>
            <person name="Tritt A."/>
            <person name="Lipzen A."/>
            <person name="He G."/>
            <person name="Yan M."/>
            <person name="Ng V."/>
            <person name="Cullen D."/>
            <person name="Martin F."/>
            <person name="Rosso M.-N."/>
            <person name="Henrissat B."/>
            <person name="Hibbett D."/>
            <person name="Martinez A.T."/>
            <person name="Grigoriev I.V."/>
        </authorList>
    </citation>
    <scope>NUCLEOTIDE SEQUENCE</scope>
    <source>
        <strain evidence="1">ATCC 90797</strain>
    </source>
</reference>
<evidence type="ECO:0008006" key="3">
    <source>
        <dbReference type="Google" id="ProtNLM"/>
    </source>
</evidence>
<comment type="caution">
    <text evidence="1">The sequence shown here is derived from an EMBL/GenBank/DDBJ whole genome shotgun (WGS) entry which is preliminary data.</text>
</comment>
<keyword evidence="2" id="KW-1185">Reference proteome</keyword>
<dbReference type="EMBL" id="MU154624">
    <property type="protein sequence ID" value="KAF9491217.1"/>
    <property type="molecule type" value="Genomic_DNA"/>
</dbReference>
<gene>
    <name evidence="1" type="ORF">BDN71DRAFT_96290</name>
</gene>
<dbReference type="OrthoDB" id="2931389at2759"/>
<sequence>MSSNRVLTNIDILWRIFEYSHSSQNYYNALVSKIWSNEALSVLWRKLDSLLPLLRLLGPMTLVSKQDELPYYKYERLIRSEDWALFRRYAWRVRKIEYDDMSPHPNFSDSVFMDIIISSRTLSGIELLPNLRRLSCDDTPFIQKWLPLFINKSLSTLDLQVSGSADMHLLTRTLSHLHHLCPNLRKLSLSTKLGLDDAPQFDTILSSLPLLHEVKLSTSLLCPATLSTLAHLPHLESFTITTIDADEESTLPVMPLPDAFLSLTAFTGMVEFRSIASFLEAYEPRELRTLDVYSTNVESHATYQSLFAVVASACPKIMNISLQGPLVFDTEPIVYPSSTPLLSTVPYHLLDLTSLELFGAPPLNLDVGCMKALLAALPSLHTLKLTDDAGASTLPLSALSELAPLCPAMRFLTLYLNTKHISPSSLPNAIFPCLEVLDVLSSPLESSAWNVAMYLGSVLPQTCVVKHWHSSFEPEGMKWKPVVDFLPLIFELRAAKQAHSDVHHSSR</sequence>
<dbReference type="Gene3D" id="3.80.10.10">
    <property type="entry name" value="Ribonuclease Inhibitor"/>
    <property type="match status" value="2"/>
</dbReference>
<dbReference type="AlphaFoldDB" id="A0A9P5ZMV3"/>
<dbReference type="SUPFAM" id="SSF52047">
    <property type="entry name" value="RNI-like"/>
    <property type="match status" value="1"/>
</dbReference>
<protein>
    <recommendedName>
        <fullName evidence="3">F-box domain-containing protein</fullName>
    </recommendedName>
</protein>
<evidence type="ECO:0000313" key="1">
    <source>
        <dbReference type="EMBL" id="KAF9491217.1"/>
    </source>
</evidence>